<gene>
    <name evidence="2" type="ORF">GRI36_02210</name>
</gene>
<feature type="chain" id="PRO_5026041567" description="DUF481 domain-containing protein" evidence="1">
    <location>
        <begin position="29"/>
        <end position="303"/>
    </location>
</feature>
<evidence type="ECO:0000256" key="1">
    <source>
        <dbReference type="SAM" id="SignalP"/>
    </source>
</evidence>
<dbReference type="AlphaFoldDB" id="A0A6I4SJS7"/>
<reference evidence="2 3" key="1">
    <citation type="submission" date="2019-12" db="EMBL/GenBank/DDBJ databases">
        <title>Genomic-based taxomic classification of the family Erythrobacteraceae.</title>
        <authorList>
            <person name="Xu L."/>
        </authorList>
    </citation>
    <scope>NUCLEOTIDE SEQUENCE [LARGE SCALE GENOMIC DNA]</scope>
    <source>
        <strain evidence="2 3">JCM 17802</strain>
    </source>
</reference>
<dbReference type="SUPFAM" id="SSF56935">
    <property type="entry name" value="Porins"/>
    <property type="match status" value="1"/>
</dbReference>
<sequence length="303" mass="34261">MTPATNFYKTLAWTLSAIFLCAANPASSKDGIEISGDLSVRAVQAERGVFQGEDVESSGAGARAEAGFEWTRGKTEIQFDLSATVFDFSDENRETRESASAGLTIAHSVSDTVTLAVYARRSENIVTLESRSADQTSAGAEFQYEDDDNRIRLRAEYRTRDYDGTTTSSGSGMRFDAQYNRRFGSWHWARIDLRAEDIDSDNPRRGYERYTAKFSYSLPIAKRLRLRPEISMRAWEYDNRAVPDGQNDILRKDSMVAPEIGLAYGKLTGFYGRARASYEFRSSNDPRYREDAPRFELSIGYRF</sequence>
<dbReference type="RefSeq" id="WP_160596978.1">
    <property type="nucleotide sequence ID" value="NZ_WTYS01000001.1"/>
</dbReference>
<evidence type="ECO:0000313" key="2">
    <source>
        <dbReference type="EMBL" id="MXO55688.1"/>
    </source>
</evidence>
<keyword evidence="3" id="KW-1185">Reference proteome</keyword>
<dbReference type="OrthoDB" id="7425435at2"/>
<organism evidence="2 3">
    <name type="scientific">Pontixanthobacter gangjinensis</name>
    <dbReference type="NCBI Taxonomy" id="1028742"/>
    <lineage>
        <taxon>Bacteria</taxon>
        <taxon>Pseudomonadati</taxon>
        <taxon>Pseudomonadota</taxon>
        <taxon>Alphaproteobacteria</taxon>
        <taxon>Sphingomonadales</taxon>
        <taxon>Erythrobacteraceae</taxon>
        <taxon>Pontixanthobacter</taxon>
    </lineage>
</organism>
<dbReference type="EMBL" id="WTYS01000001">
    <property type="protein sequence ID" value="MXO55688.1"/>
    <property type="molecule type" value="Genomic_DNA"/>
</dbReference>
<evidence type="ECO:0000313" key="3">
    <source>
        <dbReference type="Proteomes" id="UP000468943"/>
    </source>
</evidence>
<name>A0A6I4SJS7_9SPHN</name>
<proteinExistence type="predicted"/>
<evidence type="ECO:0008006" key="4">
    <source>
        <dbReference type="Google" id="ProtNLM"/>
    </source>
</evidence>
<protein>
    <recommendedName>
        <fullName evidence="4">DUF481 domain-containing protein</fullName>
    </recommendedName>
</protein>
<comment type="caution">
    <text evidence="2">The sequence shown here is derived from an EMBL/GenBank/DDBJ whole genome shotgun (WGS) entry which is preliminary data.</text>
</comment>
<dbReference type="Proteomes" id="UP000468943">
    <property type="component" value="Unassembled WGS sequence"/>
</dbReference>
<feature type="signal peptide" evidence="1">
    <location>
        <begin position="1"/>
        <end position="28"/>
    </location>
</feature>
<accession>A0A6I4SJS7</accession>
<keyword evidence="1" id="KW-0732">Signal</keyword>